<dbReference type="AlphaFoldDB" id="A0A286BP12"/>
<evidence type="ECO:0000313" key="1">
    <source>
        <dbReference type="EMBL" id="SOD35891.1"/>
    </source>
</evidence>
<organism evidence="1 2">
    <name type="scientific">Candidatus Pantoea floridensis</name>
    <dbReference type="NCBI Taxonomy" id="1938870"/>
    <lineage>
        <taxon>Bacteria</taxon>
        <taxon>Pseudomonadati</taxon>
        <taxon>Pseudomonadota</taxon>
        <taxon>Gammaproteobacteria</taxon>
        <taxon>Enterobacterales</taxon>
        <taxon>Erwiniaceae</taxon>
        <taxon>Pantoea</taxon>
    </lineage>
</organism>
<name>A0A286BP12_9GAMM</name>
<proteinExistence type="predicted"/>
<evidence type="ECO:0000313" key="2">
    <source>
        <dbReference type="Proteomes" id="UP000219271"/>
    </source>
</evidence>
<dbReference type="Proteomes" id="UP000219271">
    <property type="component" value="Unassembled WGS sequence"/>
</dbReference>
<protein>
    <submittedName>
        <fullName evidence="1">Uncharacterized protein</fullName>
    </submittedName>
</protein>
<reference evidence="2" key="1">
    <citation type="submission" date="2017-09" db="EMBL/GenBank/DDBJ databases">
        <authorList>
            <person name="Varghese N."/>
            <person name="Submissions S."/>
        </authorList>
    </citation>
    <scope>NUCLEOTIDE SEQUENCE [LARGE SCALE GENOMIC DNA]</scope>
    <source>
        <strain evidence="2">JKS000234</strain>
    </source>
</reference>
<accession>A0A286BP12</accession>
<dbReference type="OrthoDB" id="8905727at2"/>
<keyword evidence="2" id="KW-1185">Reference proteome</keyword>
<dbReference type="EMBL" id="OCMY01000001">
    <property type="protein sequence ID" value="SOD35891.1"/>
    <property type="molecule type" value="Genomic_DNA"/>
</dbReference>
<sequence>MSLNQNDFYVYDVQDFPLVYLNQQAVLPGYASQWEAEMLALLQQESPFVVVYDHMRVEETEADRRQRGDWLIRHRQLLSQRCKGMLSIESEASRCAELRKMRKMFGIPHQVVSSRTYALAQMQQWLARAQK</sequence>
<dbReference type="RefSeq" id="WP_097094446.1">
    <property type="nucleotide sequence ID" value="NZ_OCMY01000001.1"/>
</dbReference>
<gene>
    <name evidence="1" type="ORF">SAMN06273570_0501</name>
</gene>